<dbReference type="InterPro" id="IPR025468">
    <property type="entry name" value="TTRAP"/>
</dbReference>
<proteinExistence type="predicted"/>
<dbReference type="Pfam" id="PF14203">
    <property type="entry name" value="TTRAP"/>
    <property type="match status" value="1"/>
</dbReference>
<organism evidence="1 2">
    <name type="scientific">Parablautia intestinalis</name>
    <dbReference type="NCBI Taxonomy" id="2320100"/>
    <lineage>
        <taxon>Bacteria</taxon>
        <taxon>Bacillati</taxon>
        <taxon>Bacillota</taxon>
        <taxon>Clostridia</taxon>
        <taxon>Lachnospirales</taxon>
        <taxon>Lachnospiraceae</taxon>
        <taxon>Parablautia</taxon>
    </lineage>
</organism>
<gene>
    <name evidence="1" type="ORF">D7V94_22130</name>
</gene>
<dbReference type="Gene3D" id="1.10.10.1850">
    <property type="entry name" value="Sporulation protein-like"/>
    <property type="match status" value="1"/>
</dbReference>
<dbReference type="EMBL" id="RAYQ01000054">
    <property type="protein sequence ID" value="RKI86922.1"/>
    <property type="molecule type" value="Genomic_DNA"/>
</dbReference>
<keyword evidence="2" id="KW-1185">Reference proteome</keyword>
<dbReference type="Proteomes" id="UP000280696">
    <property type="component" value="Unassembled WGS sequence"/>
</dbReference>
<dbReference type="OrthoDB" id="9812392at2"/>
<reference evidence="1 2" key="1">
    <citation type="submission" date="2018-09" db="EMBL/GenBank/DDBJ databases">
        <title>Murine metabolic-syndrome-specific gut microbial biobank.</title>
        <authorList>
            <person name="Liu C."/>
        </authorList>
    </citation>
    <scope>NUCLEOTIDE SEQUENCE [LARGE SCALE GENOMIC DNA]</scope>
    <source>
        <strain evidence="1 2">0.1xD8-82</strain>
    </source>
</reference>
<evidence type="ECO:0000313" key="1">
    <source>
        <dbReference type="EMBL" id="RKI86922.1"/>
    </source>
</evidence>
<dbReference type="RefSeq" id="WP_120472428.1">
    <property type="nucleotide sequence ID" value="NZ_RAYQ01000054.1"/>
</dbReference>
<dbReference type="AlphaFoldDB" id="A0A3A9A5K2"/>
<protein>
    <recommendedName>
        <fullName evidence="3">Tranposon-transfer assisting protein</fullName>
    </recommendedName>
</protein>
<comment type="caution">
    <text evidence="1">The sequence shown here is derived from an EMBL/GenBank/DDBJ whole genome shotgun (WGS) entry which is preliminary data.</text>
</comment>
<sequence>MTISFTVEEINLMCVFEGKDRTGMTADIKNVIPHIQDRDMVELAEQVIGKLEAMSDEEFAGVALEAAE</sequence>
<accession>A0A3A9A5K2</accession>
<evidence type="ECO:0008006" key="3">
    <source>
        <dbReference type="Google" id="ProtNLM"/>
    </source>
</evidence>
<name>A0A3A9A5K2_9FIRM</name>
<dbReference type="InterPro" id="IPR041965">
    <property type="entry name" value="TTRAP_sf"/>
</dbReference>
<evidence type="ECO:0000313" key="2">
    <source>
        <dbReference type="Proteomes" id="UP000280696"/>
    </source>
</evidence>